<dbReference type="GO" id="GO:0016324">
    <property type="term" value="C:apical plasma membrane"/>
    <property type="evidence" value="ECO:0007669"/>
    <property type="project" value="TreeGrafter"/>
</dbReference>
<dbReference type="CTD" id="100150722"/>
<dbReference type="Ensembl" id="ENSPRET00000029854.1">
    <property type="protein sequence ID" value="ENSPREP00000029521.1"/>
    <property type="gene ID" value="ENSPREG00000019996.1"/>
</dbReference>
<dbReference type="GeneTree" id="ENSGT00390000011615"/>
<protein>
    <submittedName>
        <fullName evidence="6">Transmembrane protein 235</fullName>
    </submittedName>
</protein>
<reference evidence="6" key="3">
    <citation type="submission" date="2025-09" db="UniProtKB">
        <authorList>
            <consortium name="Ensembl"/>
        </authorList>
    </citation>
    <scope>IDENTIFICATION</scope>
    <source>
        <strain evidence="6">Guanapo</strain>
    </source>
</reference>
<dbReference type="InterPro" id="IPR039951">
    <property type="entry name" value="TMEM114/TMEM235"/>
</dbReference>
<reference evidence="6" key="2">
    <citation type="submission" date="2025-08" db="UniProtKB">
        <authorList>
            <consortium name="Ensembl"/>
        </authorList>
    </citation>
    <scope>IDENTIFICATION</scope>
    <source>
        <strain evidence="6">Guanapo</strain>
    </source>
</reference>
<feature type="transmembrane region" description="Helical" evidence="5">
    <location>
        <begin position="51"/>
        <end position="75"/>
    </location>
</feature>
<dbReference type="OMA" id="WSINEGR"/>
<keyword evidence="4 5" id="KW-0472">Membrane</keyword>
<proteinExistence type="predicted"/>
<keyword evidence="3 5" id="KW-1133">Transmembrane helix</keyword>
<reference evidence="7" key="1">
    <citation type="submission" date="2013-11" db="EMBL/GenBank/DDBJ databases">
        <title>The genomic landscape of the Guanapo guppy.</title>
        <authorList>
            <person name="Kuenstner A."/>
            <person name="Dreyer C."/>
        </authorList>
    </citation>
    <scope>NUCLEOTIDE SEQUENCE</scope>
    <source>
        <strain evidence="7">Guanapo</strain>
    </source>
</reference>
<dbReference type="GeneID" id="103481968"/>
<evidence type="ECO:0000256" key="4">
    <source>
        <dbReference type="ARBA" id="ARBA00023136"/>
    </source>
</evidence>
<dbReference type="PANTHER" id="PTHR20516">
    <property type="entry name" value="TRANSMEMBRANE PROTEIN 114/235 FAMILY MEMBER"/>
    <property type="match status" value="1"/>
</dbReference>
<evidence type="ECO:0000313" key="6">
    <source>
        <dbReference type="Ensembl" id="ENSPREP00000029521.1"/>
    </source>
</evidence>
<evidence type="ECO:0000256" key="3">
    <source>
        <dbReference type="ARBA" id="ARBA00022989"/>
    </source>
</evidence>
<accession>A0A3P9Q5S8</accession>
<feature type="transmembrane region" description="Helical" evidence="5">
    <location>
        <begin position="217"/>
        <end position="244"/>
    </location>
</feature>
<feature type="transmembrane region" description="Helical" evidence="5">
    <location>
        <begin position="139"/>
        <end position="164"/>
    </location>
</feature>
<dbReference type="InterPro" id="IPR004031">
    <property type="entry name" value="PMP22/EMP/MP20/Claudin"/>
</dbReference>
<keyword evidence="2 5" id="KW-0812">Transmembrane</keyword>
<evidence type="ECO:0000313" key="7">
    <source>
        <dbReference type="Proteomes" id="UP000242638"/>
    </source>
</evidence>
<dbReference type="AlphaFoldDB" id="A0A3P9Q5S8"/>
<comment type="subcellular location">
    <subcellularLocation>
        <location evidence="1">Membrane</location>
        <topology evidence="1">Multi-pass membrane protein</topology>
    </subcellularLocation>
</comment>
<dbReference type="Proteomes" id="UP000242638">
    <property type="component" value="Unassembled WGS sequence"/>
</dbReference>
<dbReference type="Bgee" id="ENSPREG00000019996">
    <property type="expression patterns" value="Expressed in caudal fin"/>
</dbReference>
<sequence>MTEFSYSRSEKYFFSFLNVVVRRRDGGKLWISAGDCALRTRPNLQPRTMKVTFGALVITAGVCGVLSFAFLAASLGTDYWYIIGMNPMNTTEVEDMSSHSGLWSINEGGKMHPDSIDSFAADSSKYTETELRMLSMHRAIVVMLPLSLVLLLFGGICGLVSALARSPVLLTGTACYFFISSLLTLCGASLYIVYSYQALAETKRLVGPEGLAYIHTSFGWSLGLAWLSYGLELLTGTLMLIAALKARLRQRGPSKA</sequence>
<name>A0A3P9Q5S8_POERE</name>
<keyword evidence="7" id="KW-1185">Reference proteome</keyword>
<dbReference type="KEGG" id="pret:103481968"/>
<dbReference type="RefSeq" id="XP_008436046.1">
    <property type="nucleotide sequence ID" value="XM_008437824.2"/>
</dbReference>
<evidence type="ECO:0000256" key="2">
    <source>
        <dbReference type="ARBA" id="ARBA00022692"/>
    </source>
</evidence>
<feature type="transmembrane region" description="Helical" evidence="5">
    <location>
        <begin position="176"/>
        <end position="197"/>
    </location>
</feature>
<dbReference type="OrthoDB" id="9626630at2759"/>
<evidence type="ECO:0000256" key="5">
    <source>
        <dbReference type="SAM" id="Phobius"/>
    </source>
</evidence>
<dbReference type="Gene3D" id="1.20.140.150">
    <property type="match status" value="1"/>
</dbReference>
<evidence type="ECO:0000256" key="1">
    <source>
        <dbReference type="ARBA" id="ARBA00004141"/>
    </source>
</evidence>
<dbReference type="Pfam" id="PF13903">
    <property type="entry name" value="Claudin_2"/>
    <property type="match status" value="1"/>
</dbReference>
<organism evidence="6 7">
    <name type="scientific">Poecilia reticulata</name>
    <name type="common">Guppy</name>
    <name type="synonym">Acanthophacelus reticulatus</name>
    <dbReference type="NCBI Taxonomy" id="8081"/>
    <lineage>
        <taxon>Eukaryota</taxon>
        <taxon>Metazoa</taxon>
        <taxon>Chordata</taxon>
        <taxon>Craniata</taxon>
        <taxon>Vertebrata</taxon>
        <taxon>Euteleostomi</taxon>
        <taxon>Actinopterygii</taxon>
        <taxon>Neopterygii</taxon>
        <taxon>Teleostei</taxon>
        <taxon>Neoteleostei</taxon>
        <taxon>Acanthomorphata</taxon>
        <taxon>Ovalentaria</taxon>
        <taxon>Atherinomorphae</taxon>
        <taxon>Cyprinodontiformes</taxon>
        <taxon>Poeciliidae</taxon>
        <taxon>Poeciliinae</taxon>
        <taxon>Poecilia</taxon>
    </lineage>
</organism>
<dbReference type="PANTHER" id="PTHR20516:SF1">
    <property type="entry name" value="TRANSMEMBRANE PROTEIN 235"/>
    <property type="match status" value="1"/>
</dbReference>